<sequence length="50" mass="5356">VVPVNRFPVGDINGRARVLSTGVVRPGVNLGHICTAHPRLVVGSWKARAR</sequence>
<feature type="non-terminal residue" evidence="1">
    <location>
        <position position="1"/>
    </location>
</feature>
<gene>
    <name evidence="1" type="ORF">ALC62_12336</name>
</gene>
<proteinExistence type="predicted"/>
<evidence type="ECO:0000313" key="1">
    <source>
        <dbReference type="EMBL" id="KYM96959.1"/>
    </source>
</evidence>
<name>A0A151IBD7_9HYME</name>
<dbReference type="AlphaFoldDB" id="A0A151IBD7"/>
<dbReference type="Proteomes" id="UP000078542">
    <property type="component" value="Unassembled WGS sequence"/>
</dbReference>
<protein>
    <submittedName>
        <fullName evidence="1">Uncharacterized protein</fullName>
    </submittedName>
</protein>
<dbReference type="EMBL" id="KQ978106">
    <property type="protein sequence ID" value="KYM96959.1"/>
    <property type="molecule type" value="Genomic_DNA"/>
</dbReference>
<evidence type="ECO:0000313" key="2">
    <source>
        <dbReference type="Proteomes" id="UP000078542"/>
    </source>
</evidence>
<keyword evidence="2" id="KW-1185">Reference proteome</keyword>
<organism evidence="1 2">
    <name type="scientific">Cyphomyrmex costatus</name>
    <dbReference type="NCBI Taxonomy" id="456900"/>
    <lineage>
        <taxon>Eukaryota</taxon>
        <taxon>Metazoa</taxon>
        <taxon>Ecdysozoa</taxon>
        <taxon>Arthropoda</taxon>
        <taxon>Hexapoda</taxon>
        <taxon>Insecta</taxon>
        <taxon>Pterygota</taxon>
        <taxon>Neoptera</taxon>
        <taxon>Endopterygota</taxon>
        <taxon>Hymenoptera</taxon>
        <taxon>Apocrita</taxon>
        <taxon>Aculeata</taxon>
        <taxon>Formicoidea</taxon>
        <taxon>Formicidae</taxon>
        <taxon>Myrmicinae</taxon>
        <taxon>Cyphomyrmex</taxon>
    </lineage>
</organism>
<accession>A0A151IBD7</accession>
<reference evidence="1 2" key="1">
    <citation type="submission" date="2016-03" db="EMBL/GenBank/DDBJ databases">
        <title>Cyphomyrmex costatus WGS genome.</title>
        <authorList>
            <person name="Nygaard S."/>
            <person name="Hu H."/>
            <person name="Boomsma J."/>
            <person name="Zhang G."/>
        </authorList>
    </citation>
    <scope>NUCLEOTIDE SEQUENCE [LARGE SCALE GENOMIC DNA]</scope>
    <source>
        <strain evidence="1">MS0001</strain>
        <tissue evidence="1">Whole body</tissue>
    </source>
</reference>